<evidence type="ECO:0000259" key="5">
    <source>
        <dbReference type="PROSITE" id="PS50600"/>
    </source>
</evidence>
<dbReference type="PROSITE" id="PS50600">
    <property type="entry name" value="ULP_PROTEASE"/>
    <property type="match status" value="1"/>
</dbReference>
<protein>
    <submittedName>
        <fullName evidence="6">Transposase</fullName>
    </submittedName>
</protein>
<organism evidence="6 7">
    <name type="scientific">Cucumis melo var. makuwa</name>
    <name type="common">Oriental melon</name>
    <dbReference type="NCBI Taxonomy" id="1194695"/>
    <lineage>
        <taxon>Eukaryota</taxon>
        <taxon>Viridiplantae</taxon>
        <taxon>Streptophyta</taxon>
        <taxon>Embryophyta</taxon>
        <taxon>Tracheophyta</taxon>
        <taxon>Spermatophyta</taxon>
        <taxon>Magnoliopsida</taxon>
        <taxon>eudicotyledons</taxon>
        <taxon>Gunneridae</taxon>
        <taxon>Pentapetalae</taxon>
        <taxon>rosids</taxon>
        <taxon>fabids</taxon>
        <taxon>Cucurbitales</taxon>
        <taxon>Cucurbitaceae</taxon>
        <taxon>Benincaseae</taxon>
        <taxon>Cucumis</taxon>
    </lineage>
</organism>
<dbReference type="GO" id="GO:0008234">
    <property type="term" value="F:cysteine-type peptidase activity"/>
    <property type="evidence" value="ECO:0007669"/>
    <property type="project" value="InterPro"/>
</dbReference>
<dbReference type="SUPFAM" id="SSF54001">
    <property type="entry name" value="Cysteine proteinases"/>
    <property type="match status" value="1"/>
</dbReference>
<dbReference type="InterPro" id="IPR038765">
    <property type="entry name" value="Papain-like_cys_pep_sf"/>
</dbReference>
<dbReference type="InterPro" id="IPR025312">
    <property type="entry name" value="DUF4216"/>
</dbReference>
<dbReference type="Proteomes" id="UP000321947">
    <property type="component" value="Unassembled WGS sequence"/>
</dbReference>
<comment type="caution">
    <text evidence="6">The sequence shown here is derived from an EMBL/GenBank/DDBJ whole genome shotgun (WGS) entry which is preliminary data.</text>
</comment>
<dbReference type="Pfam" id="PF13960">
    <property type="entry name" value="DUF4218"/>
    <property type="match status" value="1"/>
</dbReference>
<name>A0A5D3E670_CUCMM</name>
<dbReference type="Pfam" id="PF02902">
    <property type="entry name" value="Peptidase_C48"/>
    <property type="match status" value="1"/>
</dbReference>
<keyword evidence="3" id="KW-0378">Hydrolase</keyword>
<evidence type="ECO:0000256" key="1">
    <source>
        <dbReference type="ARBA" id="ARBA00005234"/>
    </source>
</evidence>
<dbReference type="PANTHER" id="PTHR48258:SF9">
    <property type="entry name" value="OS01G0348150 PROTEIN"/>
    <property type="match status" value="1"/>
</dbReference>
<gene>
    <name evidence="6" type="ORF">E5676_scaffold267G00320</name>
</gene>
<evidence type="ECO:0000313" key="6">
    <source>
        <dbReference type="EMBL" id="TYK30805.1"/>
    </source>
</evidence>
<evidence type="ECO:0000313" key="7">
    <source>
        <dbReference type="Proteomes" id="UP000321947"/>
    </source>
</evidence>
<proteinExistence type="inferred from homology"/>
<dbReference type="Pfam" id="PF03004">
    <property type="entry name" value="Transposase_24"/>
    <property type="match status" value="1"/>
</dbReference>
<dbReference type="GO" id="GO:0006508">
    <property type="term" value="P:proteolysis"/>
    <property type="evidence" value="ECO:0007669"/>
    <property type="project" value="UniProtKB-KW"/>
</dbReference>
<feature type="region of interest" description="Disordered" evidence="4">
    <location>
        <begin position="356"/>
        <end position="375"/>
    </location>
</feature>
<dbReference type="InterPro" id="IPR004252">
    <property type="entry name" value="Probable_transposase_24"/>
</dbReference>
<dbReference type="Gene3D" id="3.40.395.10">
    <property type="entry name" value="Adenoviral Proteinase, Chain A"/>
    <property type="match status" value="1"/>
</dbReference>
<accession>A0A5D3E670</accession>
<reference evidence="6 7" key="1">
    <citation type="submission" date="2019-08" db="EMBL/GenBank/DDBJ databases">
        <title>Draft genome sequences of two oriental melons (Cucumis melo L. var makuwa).</title>
        <authorList>
            <person name="Kwon S.-Y."/>
        </authorList>
    </citation>
    <scope>NUCLEOTIDE SEQUENCE [LARGE SCALE GENOMIC DNA]</scope>
    <source>
        <strain evidence="7">cv. Chang Bougi</strain>
        <tissue evidence="6">Leaf</tissue>
    </source>
</reference>
<dbReference type="InterPro" id="IPR025452">
    <property type="entry name" value="DUF4218"/>
</dbReference>
<sequence>MVHLVVHLVREKLCGPVYLRWMYPFERYMKVVKSFVRNRNQPEGCIAEAQVYEEVVQFCSDFLSGLDPIGLGSLNSRKDKQTDRPLLAKTYVCPDMQQLKQAHLHILQNTEEVMCELHERKVVSNTIRWLAHGLNCGVMTYKGYMVNGFSYHTKSRDDHRTVQNSGIMLVAMTMQVSSGKDKNPVIGDMSFYGIIEDIWEVSYNTFNTVLFKCKWVENKTGVRTDDLHFTLVDLSRIGHSSDSFIIATHGKQVFYVSNPVDPRWSVVVMSPQKDFPYKCANDDLGNMLSHYPQSQNGIKQVTLMKVVIHTLDLTVKAHGLPLDFHRTKPVEDTNPTVLKQTYFIIVDMVDSQDIATRKEKGESSTQKRKRGPTEIKEITRARSRICGRPSIKEDYHPEHQQHWTEFVASRLKEDFKKKSENGKEKRKKHKYNHRTSKNGYANLMEELKASSSNQIDRSIVWKQAKMDRNGQISDEETKEVVNLIDEFVATQNTTNAFGEEDILIRALGGKDCQGILHGVGKYVTKKKYFHTATQQKTNEKEDEKVISKEHDRMAKRIKVMEEELLKMKEKDDCVGDLKEESGMGSKEKSSMDGAENVKDLNEDVKDDEEVEGVTLDKMKIDYGEFTKDMSTFAPTPIQNAPVALWYLYTRMKSSRTLNLYKFVDAGSISYGSSKQERAQLLTARLLGTDYDQLLLIPYNSENHWILVVINLTKGVAFWIDPLKNRIDPDVTEVVERSFNIMNKKKPNWRVVKCPKQSGLVECGYYVMRFMRDIIMSASTSIIQIMKDSPRTYTQDDIDCIRFEWAEFVGKHVHCA</sequence>
<evidence type="ECO:0000256" key="4">
    <source>
        <dbReference type="SAM" id="MobiDB-lite"/>
    </source>
</evidence>
<evidence type="ECO:0000256" key="2">
    <source>
        <dbReference type="ARBA" id="ARBA00022670"/>
    </source>
</evidence>
<keyword evidence="2" id="KW-0645">Protease</keyword>
<evidence type="ECO:0000256" key="3">
    <source>
        <dbReference type="ARBA" id="ARBA00022801"/>
    </source>
</evidence>
<dbReference type="AlphaFoldDB" id="A0A5D3E670"/>
<feature type="domain" description="Ubiquitin-like protease family profile" evidence="5">
    <location>
        <begin position="557"/>
        <end position="773"/>
    </location>
</feature>
<dbReference type="InterPro" id="IPR003653">
    <property type="entry name" value="Peptidase_C48_C"/>
</dbReference>
<dbReference type="Pfam" id="PF13952">
    <property type="entry name" value="DUF4216"/>
    <property type="match status" value="1"/>
</dbReference>
<dbReference type="EMBL" id="SSTD01000220">
    <property type="protein sequence ID" value="TYK30805.1"/>
    <property type="molecule type" value="Genomic_DNA"/>
</dbReference>
<comment type="similarity">
    <text evidence="1">Belongs to the peptidase C48 family.</text>
</comment>
<dbReference type="PANTHER" id="PTHR48258">
    <property type="entry name" value="DUF4218 DOMAIN-CONTAINING PROTEIN-RELATED"/>
    <property type="match status" value="1"/>
</dbReference>